<evidence type="ECO:0000256" key="3">
    <source>
        <dbReference type="ARBA" id="ARBA00022960"/>
    </source>
</evidence>
<reference evidence="9" key="1">
    <citation type="journal article" date="2014" name="Int. J. Syst. Evol. Microbiol.">
        <title>Complete genome sequence of Corynebacterium casei LMG S-19264T (=DSM 44701T), isolated from a smear-ripened cheese.</title>
        <authorList>
            <consortium name="US DOE Joint Genome Institute (JGI-PGF)"/>
            <person name="Walter F."/>
            <person name="Albersmeier A."/>
            <person name="Kalinowski J."/>
            <person name="Ruckert C."/>
        </authorList>
    </citation>
    <scope>NUCLEOTIDE SEQUENCE</scope>
    <source>
        <strain evidence="9">CGMCC 1.15085</strain>
    </source>
</reference>
<name>A0A916SVY1_9MICO</name>
<evidence type="ECO:0000256" key="1">
    <source>
        <dbReference type="ARBA" id="ARBA00009943"/>
    </source>
</evidence>
<evidence type="ECO:0000256" key="4">
    <source>
        <dbReference type="ARBA" id="ARBA00022984"/>
    </source>
</evidence>
<evidence type="ECO:0000256" key="2">
    <source>
        <dbReference type="ARBA" id="ARBA00022679"/>
    </source>
</evidence>
<keyword evidence="2" id="KW-0808">Transferase</keyword>
<dbReference type="RefSeq" id="WP_188835589.1">
    <property type="nucleotide sequence ID" value="NZ_BMHI01000001.1"/>
</dbReference>
<dbReference type="PANTHER" id="PTHR36174">
    <property type="entry name" value="LIPID II:GLYCINE GLYCYLTRANSFERASE"/>
    <property type="match status" value="1"/>
</dbReference>
<reference evidence="9" key="2">
    <citation type="submission" date="2020-09" db="EMBL/GenBank/DDBJ databases">
        <authorList>
            <person name="Sun Q."/>
            <person name="Zhou Y."/>
        </authorList>
    </citation>
    <scope>NUCLEOTIDE SEQUENCE</scope>
    <source>
        <strain evidence="9">CGMCC 1.15085</strain>
    </source>
</reference>
<dbReference type="InterPro" id="IPR011761">
    <property type="entry name" value="ATP-grasp"/>
</dbReference>
<dbReference type="PANTHER" id="PTHR36174:SF1">
    <property type="entry name" value="LIPID II:GLYCINE GLYCYLTRANSFERASE"/>
    <property type="match status" value="1"/>
</dbReference>
<dbReference type="InterPro" id="IPR050644">
    <property type="entry name" value="PG_Glycine_Bridge_Synth"/>
</dbReference>
<feature type="domain" description="ATP-grasp" evidence="8">
    <location>
        <begin position="504"/>
        <end position="702"/>
    </location>
</feature>
<sequence length="789" mass="87020">MTLSVRACSAPEFLDTVHRAGKTVPVEQSPEWAHYDSVLPGREHWRYLIVDDGDTPMAAISLTSFAGRFLEQLWAKHGPIWLDDERTPQRERELRDALSSYIRSERPSAALLRLHTVHPGDDLTDPLIAIFYDRTIVLDLTKDEDQLLSEMSQSGRRNIRKAMKNDELVFTDDTAISEQEFAEVIYPIFEETGKRGDFVLRPPAFYYEMLRQLGPEVCRLYTVRHLGKVVSWALVTVYDGEVDYYFAASSAEARKLLAAYLMAWGTMRATKAEGATFFDFLGCGSDRSPYLDTLNEFKLAFAKKGMIDAPGPWDVVLRPNVLRAYHAQRKAIAGVGRAKQTARAIVGGVPRSKSDAVDLADTAAGKLAGAVTRAPQQPSSAPKVLPVILDFTLSGYALARAFHERYGLTSVAVVPFTTGAIADSSIIHEIREVGLEGVHDYDLLLREIRKLATENPELTVIPLTNHDGIVQALSAKRTTLGKNVVVPHESPEMLRRVSDKNDFNQLCAAAGVPTPRTVVLDFADGRPSAAGLDLPWPLIVKPADSGHFAALRMPGKKKLYQVADQGQLDELLDQLQAAGYDGKLLAQEFIPGTDLLSVTLYRARDGRITLARASEVLMQDPRPAYLGIPDVQVVAPLDDAIELGSKILTEADYHGFANLDAIRDPRDGKVVFFEINPRYGRNCYYATASGANVAEQLVADLIDEKPVVATELDGELLYTTLPVKFVEQTLGGYAAERVRACAAAGRVADPLQYAGERNPKHRAYAKLAALHHRKAYQGQSVTLNVEDVR</sequence>
<dbReference type="GO" id="GO:0008360">
    <property type="term" value="P:regulation of cell shape"/>
    <property type="evidence" value="ECO:0007669"/>
    <property type="project" value="UniProtKB-KW"/>
</dbReference>
<comment type="caution">
    <text evidence="9">The sequence shown here is derived from an EMBL/GenBank/DDBJ whole genome shotgun (WGS) entry which is preliminary data.</text>
</comment>
<dbReference type="GO" id="GO:0071555">
    <property type="term" value="P:cell wall organization"/>
    <property type="evidence" value="ECO:0007669"/>
    <property type="project" value="UniProtKB-KW"/>
</dbReference>
<dbReference type="PROSITE" id="PS51191">
    <property type="entry name" value="FEMABX"/>
    <property type="match status" value="1"/>
</dbReference>
<dbReference type="GO" id="GO:0016755">
    <property type="term" value="F:aminoacyltransferase activity"/>
    <property type="evidence" value="ECO:0007669"/>
    <property type="project" value="InterPro"/>
</dbReference>
<gene>
    <name evidence="9" type="ORF">GCM10011492_07670</name>
</gene>
<dbReference type="Gene3D" id="3.40.630.30">
    <property type="match status" value="1"/>
</dbReference>
<dbReference type="SUPFAM" id="SSF55729">
    <property type="entry name" value="Acyl-CoA N-acyltransferases (Nat)"/>
    <property type="match status" value="1"/>
</dbReference>
<evidence type="ECO:0000313" key="10">
    <source>
        <dbReference type="Proteomes" id="UP000636793"/>
    </source>
</evidence>
<dbReference type="InterPro" id="IPR003447">
    <property type="entry name" value="FEMABX"/>
</dbReference>
<organism evidence="9 10">
    <name type="scientific">Flexivirga endophytica</name>
    <dbReference type="NCBI Taxonomy" id="1849103"/>
    <lineage>
        <taxon>Bacteria</taxon>
        <taxon>Bacillati</taxon>
        <taxon>Actinomycetota</taxon>
        <taxon>Actinomycetes</taxon>
        <taxon>Micrococcales</taxon>
        <taxon>Dermacoccaceae</taxon>
        <taxon>Flexivirga</taxon>
    </lineage>
</organism>
<dbReference type="Proteomes" id="UP000636793">
    <property type="component" value="Unassembled WGS sequence"/>
</dbReference>
<keyword evidence="4" id="KW-0573">Peptidoglycan synthesis</keyword>
<dbReference type="GO" id="GO:0005524">
    <property type="term" value="F:ATP binding"/>
    <property type="evidence" value="ECO:0007669"/>
    <property type="project" value="UniProtKB-UniRule"/>
</dbReference>
<dbReference type="SUPFAM" id="SSF56059">
    <property type="entry name" value="Glutathione synthetase ATP-binding domain-like"/>
    <property type="match status" value="1"/>
</dbReference>
<dbReference type="PROSITE" id="PS50975">
    <property type="entry name" value="ATP_GRASP"/>
    <property type="match status" value="1"/>
</dbReference>
<protein>
    <recommendedName>
        <fullName evidence="8">ATP-grasp domain-containing protein</fullName>
    </recommendedName>
</protein>
<keyword evidence="5" id="KW-0012">Acyltransferase</keyword>
<keyword evidence="7" id="KW-0067">ATP-binding</keyword>
<dbReference type="Gene3D" id="3.30.470.20">
    <property type="entry name" value="ATP-grasp fold, B domain"/>
    <property type="match status" value="1"/>
</dbReference>
<keyword evidence="10" id="KW-1185">Reference proteome</keyword>
<evidence type="ECO:0000256" key="7">
    <source>
        <dbReference type="PROSITE-ProRule" id="PRU00409"/>
    </source>
</evidence>
<dbReference type="InterPro" id="IPR016181">
    <property type="entry name" value="Acyl_CoA_acyltransferase"/>
</dbReference>
<dbReference type="Pfam" id="PF13480">
    <property type="entry name" value="Acetyltransf_6"/>
    <property type="match status" value="1"/>
</dbReference>
<evidence type="ECO:0000256" key="6">
    <source>
        <dbReference type="ARBA" id="ARBA00023316"/>
    </source>
</evidence>
<keyword evidence="6" id="KW-0961">Cell wall biogenesis/degradation</keyword>
<dbReference type="InterPro" id="IPR038740">
    <property type="entry name" value="BioF2-like_GNAT_dom"/>
</dbReference>
<proteinExistence type="inferred from homology"/>
<comment type="similarity">
    <text evidence="1">Belongs to the FemABX family.</text>
</comment>
<dbReference type="GO" id="GO:0009252">
    <property type="term" value="P:peptidoglycan biosynthetic process"/>
    <property type="evidence" value="ECO:0007669"/>
    <property type="project" value="UniProtKB-KW"/>
</dbReference>
<dbReference type="EMBL" id="BMHI01000001">
    <property type="protein sequence ID" value="GGB20218.1"/>
    <property type="molecule type" value="Genomic_DNA"/>
</dbReference>
<dbReference type="AlphaFoldDB" id="A0A916SVY1"/>
<evidence type="ECO:0000256" key="5">
    <source>
        <dbReference type="ARBA" id="ARBA00023315"/>
    </source>
</evidence>
<dbReference type="GO" id="GO:0046872">
    <property type="term" value="F:metal ion binding"/>
    <property type="evidence" value="ECO:0007669"/>
    <property type="project" value="InterPro"/>
</dbReference>
<keyword evidence="3" id="KW-0133">Cell shape</keyword>
<evidence type="ECO:0000313" key="9">
    <source>
        <dbReference type="EMBL" id="GGB20218.1"/>
    </source>
</evidence>
<accession>A0A916SVY1</accession>
<evidence type="ECO:0000259" key="8">
    <source>
        <dbReference type="PROSITE" id="PS50975"/>
    </source>
</evidence>
<keyword evidence="7" id="KW-0547">Nucleotide-binding</keyword>